<accession>A0ABN3A7S7</accession>
<evidence type="ECO:0000313" key="1">
    <source>
        <dbReference type="EMBL" id="GAA2155661.1"/>
    </source>
</evidence>
<name>A0ABN3A7S7_9ACTN</name>
<sequence length="157" mass="15990">MGADAAEEFDGVVAGLFQAGGRMAGLADQADLPPVTQGPVLVHQALQKIGAVAGGLLQGGADRFQDQLQTGQFPHGGQHIGRVGPLPATRLDQAGLLQPGQHEIEEGVGPAVLGETLAEVGQHTVVEAGIVQLQAEGVLDVDAAAHRLGRLTVGQVH</sequence>
<dbReference type="Proteomes" id="UP001422759">
    <property type="component" value="Unassembled WGS sequence"/>
</dbReference>
<reference evidence="1 2" key="1">
    <citation type="journal article" date="2019" name="Int. J. Syst. Evol. Microbiol.">
        <title>The Global Catalogue of Microorganisms (GCM) 10K type strain sequencing project: providing services to taxonomists for standard genome sequencing and annotation.</title>
        <authorList>
            <consortium name="The Broad Institute Genomics Platform"/>
            <consortium name="The Broad Institute Genome Sequencing Center for Infectious Disease"/>
            <person name="Wu L."/>
            <person name="Ma J."/>
        </authorList>
    </citation>
    <scope>NUCLEOTIDE SEQUENCE [LARGE SCALE GENOMIC DNA]</scope>
    <source>
        <strain evidence="1 2">JCM 14560</strain>
    </source>
</reference>
<protein>
    <submittedName>
        <fullName evidence="1">Uncharacterized protein</fullName>
    </submittedName>
</protein>
<proteinExistence type="predicted"/>
<gene>
    <name evidence="1" type="ORF">GCM10009760_55780</name>
</gene>
<dbReference type="EMBL" id="BAAANT010000047">
    <property type="protein sequence ID" value="GAA2155661.1"/>
    <property type="molecule type" value="Genomic_DNA"/>
</dbReference>
<organism evidence="1 2">
    <name type="scientific">Kitasatospora kazusensis</name>
    <dbReference type="NCBI Taxonomy" id="407974"/>
    <lineage>
        <taxon>Bacteria</taxon>
        <taxon>Bacillati</taxon>
        <taxon>Actinomycetota</taxon>
        <taxon>Actinomycetes</taxon>
        <taxon>Kitasatosporales</taxon>
        <taxon>Streptomycetaceae</taxon>
        <taxon>Kitasatospora</taxon>
    </lineage>
</organism>
<comment type="caution">
    <text evidence="1">The sequence shown here is derived from an EMBL/GenBank/DDBJ whole genome shotgun (WGS) entry which is preliminary data.</text>
</comment>
<keyword evidence="2" id="KW-1185">Reference proteome</keyword>
<evidence type="ECO:0000313" key="2">
    <source>
        <dbReference type="Proteomes" id="UP001422759"/>
    </source>
</evidence>